<feature type="region of interest" description="Disordered" evidence="9">
    <location>
        <begin position="474"/>
        <end position="501"/>
    </location>
</feature>
<feature type="region of interest" description="Disordered" evidence="9">
    <location>
        <begin position="1"/>
        <end position="20"/>
    </location>
</feature>
<dbReference type="GO" id="GO:0015031">
    <property type="term" value="P:protein transport"/>
    <property type="evidence" value="ECO:0007669"/>
    <property type="project" value="UniProtKB-KW"/>
</dbReference>
<dbReference type="InterPro" id="IPR009316">
    <property type="entry name" value="COG2"/>
</dbReference>
<feature type="region of interest" description="Disordered" evidence="9">
    <location>
        <begin position="55"/>
        <end position="76"/>
    </location>
</feature>
<protein>
    <recommendedName>
        <fullName evidence="3">Conserved oligomeric Golgi complex subunit 2</fullName>
    </recommendedName>
    <alternativeName>
        <fullName evidence="8">Component of oligomeric Golgi complex 2</fullName>
    </alternativeName>
</protein>
<evidence type="ECO:0000313" key="12">
    <source>
        <dbReference type="EMBL" id="CUI10887.1"/>
    </source>
</evidence>
<feature type="compositionally biased region" description="Polar residues" evidence="9">
    <location>
        <begin position="228"/>
        <end position="240"/>
    </location>
</feature>
<reference evidence="13" key="1">
    <citation type="submission" date="2015-09" db="EMBL/GenBank/DDBJ databases">
        <authorList>
            <consortium name="Pathogen Informatics"/>
        </authorList>
    </citation>
    <scope>NUCLEOTIDE SEQUENCE [LARGE SCALE GENOMIC DNA]</scope>
    <source>
        <strain evidence="13">Lake Konstanz</strain>
    </source>
</reference>
<dbReference type="AlphaFoldDB" id="A0A0S4KJK4"/>
<comment type="subcellular location">
    <subcellularLocation>
        <location evidence="1">Golgi apparatus membrane</location>
        <topology evidence="1">Peripheral membrane protein</topology>
    </subcellularLocation>
</comment>
<evidence type="ECO:0000256" key="8">
    <source>
        <dbReference type="ARBA" id="ARBA00031344"/>
    </source>
</evidence>
<organism evidence="12 13">
    <name type="scientific">Bodo saltans</name>
    <name type="common">Flagellated protozoan</name>
    <dbReference type="NCBI Taxonomy" id="75058"/>
    <lineage>
        <taxon>Eukaryota</taxon>
        <taxon>Discoba</taxon>
        <taxon>Euglenozoa</taxon>
        <taxon>Kinetoplastea</taxon>
        <taxon>Metakinetoplastina</taxon>
        <taxon>Eubodonida</taxon>
        <taxon>Bodonidae</taxon>
        <taxon>Bodo</taxon>
    </lineage>
</organism>
<comment type="similarity">
    <text evidence="2">Belongs to the COG2 family.</text>
</comment>
<evidence type="ECO:0000256" key="4">
    <source>
        <dbReference type="ARBA" id="ARBA00022448"/>
    </source>
</evidence>
<feature type="domain" description="Conserved oligomeric Golgi complex subunit 2 N-terminal" evidence="10">
    <location>
        <begin position="32"/>
        <end position="146"/>
    </location>
</feature>
<accession>A0A0S4KJK4</accession>
<dbReference type="GO" id="GO:0000139">
    <property type="term" value="C:Golgi membrane"/>
    <property type="evidence" value="ECO:0007669"/>
    <property type="project" value="UniProtKB-SubCell"/>
</dbReference>
<keyword evidence="6" id="KW-0333">Golgi apparatus</keyword>
<dbReference type="OMA" id="CPPLANI"/>
<dbReference type="InterPro" id="IPR024603">
    <property type="entry name" value="COG_complex_COG2_C"/>
</dbReference>
<evidence type="ECO:0000256" key="7">
    <source>
        <dbReference type="ARBA" id="ARBA00023136"/>
    </source>
</evidence>
<evidence type="ECO:0000256" key="6">
    <source>
        <dbReference type="ARBA" id="ARBA00023034"/>
    </source>
</evidence>
<feature type="compositionally biased region" description="Low complexity" evidence="9">
    <location>
        <begin position="287"/>
        <end position="306"/>
    </location>
</feature>
<sequence>MSAPTTTSAPQQHQRQQQHQQLTNEQLQLLQLCFSEHEFGTNDVLQLFDAPSNTASGEVDGVDGSPSRRQQGGASTSAAALDFDPAQFITDKIDQGIALDVVCKDLSTFERFLQNRILQHVHEDVYEAFVSVSGELVGVDEQLTRVYQPLIGSKTRLESALLQLSNAETSVLGMLRIAEVQELHRQFHVGCTQALVLYDALCDATDELEKRAYFRSLSLGSSSSGTTNDPTKQQTNNTTLVPDDADMNALRHILSDLLDFENCLRNISVPAVAGLPHSASPPTSSNAKQTQPSSQQTTPEQQQQLAQKQQAELQELKDLARDAHQHIMTILNNTFIAVHSVYVSVKLGGTSSGSLSSDDNNAQRVVGGAFQHRLLVVLTSLTQAYATVGVDEFVALYRDHIVRGFVESLLSWKAAAAARTSPDHGAALLSELCVSLGNVLFPLVPLIRQVLGAATATTTASTVASAASVDSLQEEANSSGGSPLSPSSPGNHHSDTSSSRSPHRHLMSLVYWPAICNTVVTRMVFLFLPGIAATFHKHFIAAHQLVLLLEAQCGSMSELQGLRSSPEMTLWAHKWNVDVYHTLRATEAKDLLNHATQIIAKYAQQTPSSTSPPPFTVATLQSLEYKPHSGGGQSYPAAALQATSEVAHAALWLFSDGVFLFPLSHKLLRDAAIAVRDYVSIATQAAISQMKNIESSTAPAAAGGGAGSNTAAAAGGGGDGTIAFIGHVLKDLDWLGSQFVPVLLKAAVERATCEDAATCPPLANILLRCREMIQKQGVTKVQQALASSLTSQCSAVLQNIPTIKSTYSHTKKPMPSAPSWFISGILDALQKFKTGAKNGLPDALVQQICATVIDDVTAKFRELAKDTIISARRIEENLGKLKLQRQKREAAQSSNADLSAVAPAAAAAAALGGQRPSADGASDRDKMVMQLYLDAHEYGSLLRPFGVHKERYAPLQSILKLCRRAEWLLGDDNAPEPQEVADDE</sequence>
<dbReference type="Proteomes" id="UP000051952">
    <property type="component" value="Unassembled WGS sequence"/>
</dbReference>
<keyword evidence="13" id="KW-1185">Reference proteome</keyword>
<feature type="domain" description="COG complex component COG2 C-terminal" evidence="11">
    <location>
        <begin position="573"/>
        <end position="935"/>
    </location>
</feature>
<feature type="region of interest" description="Disordered" evidence="9">
    <location>
        <begin position="275"/>
        <end position="306"/>
    </location>
</feature>
<evidence type="ECO:0000256" key="9">
    <source>
        <dbReference type="SAM" id="MobiDB-lite"/>
    </source>
</evidence>
<gene>
    <name evidence="12" type="ORF">BSAL_49565</name>
</gene>
<feature type="compositionally biased region" description="Low complexity" evidence="9">
    <location>
        <begin position="11"/>
        <end position="20"/>
    </location>
</feature>
<evidence type="ECO:0000259" key="10">
    <source>
        <dbReference type="Pfam" id="PF06148"/>
    </source>
</evidence>
<keyword evidence="7" id="KW-0472">Membrane</keyword>
<evidence type="ECO:0000313" key="13">
    <source>
        <dbReference type="Proteomes" id="UP000051952"/>
    </source>
</evidence>
<dbReference type="EMBL" id="CYKH01000021">
    <property type="protein sequence ID" value="CUI10887.1"/>
    <property type="molecule type" value="Genomic_DNA"/>
</dbReference>
<dbReference type="Pfam" id="PF06148">
    <property type="entry name" value="COG2_N"/>
    <property type="match status" value="1"/>
</dbReference>
<evidence type="ECO:0000256" key="2">
    <source>
        <dbReference type="ARBA" id="ARBA00007603"/>
    </source>
</evidence>
<proteinExistence type="inferred from homology"/>
<evidence type="ECO:0000256" key="5">
    <source>
        <dbReference type="ARBA" id="ARBA00022927"/>
    </source>
</evidence>
<dbReference type="VEuPathDB" id="TriTrypDB:BSAL_49565"/>
<dbReference type="GO" id="GO:0006891">
    <property type="term" value="P:intra-Golgi vesicle-mediated transport"/>
    <property type="evidence" value="ECO:0007669"/>
    <property type="project" value="TreeGrafter"/>
</dbReference>
<dbReference type="OrthoDB" id="332281at2759"/>
<evidence type="ECO:0000256" key="3">
    <source>
        <dbReference type="ARBA" id="ARBA00020977"/>
    </source>
</evidence>
<feature type="compositionally biased region" description="Polar residues" evidence="9">
    <location>
        <begin position="1"/>
        <end position="10"/>
    </location>
</feature>
<feature type="compositionally biased region" description="Low complexity" evidence="9">
    <location>
        <begin position="478"/>
        <end position="490"/>
    </location>
</feature>
<keyword evidence="5" id="KW-0653">Protein transport</keyword>
<feature type="compositionally biased region" description="Polar residues" evidence="9">
    <location>
        <begin position="67"/>
        <end position="76"/>
    </location>
</feature>
<dbReference type="PANTHER" id="PTHR12961">
    <property type="entry name" value="CONSERVED OLIGOMERIC GOLGI COMPLEX COMPONENT 2"/>
    <property type="match status" value="1"/>
</dbReference>
<evidence type="ECO:0000256" key="1">
    <source>
        <dbReference type="ARBA" id="ARBA00004395"/>
    </source>
</evidence>
<dbReference type="PANTHER" id="PTHR12961:SF0">
    <property type="entry name" value="CONSERVED OLIGOMERIC GOLGI COMPLEX SUBUNIT 2"/>
    <property type="match status" value="1"/>
</dbReference>
<dbReference type="InterPro" id="IPR024602">
    <property type="entry name" value="COG_su2_N"/>
</dbReference>
<dbReference type="GO" id="GO:0017119">
    <property type="term" value="C:Golgi transport complex"/>
    <property type="evidence" value="ECO:0007669"/>
    <property type="project" value="TreeGrafter"/>
</dbReference>
<feature type="region of interest" description="Disordered" evidence="9">
    <location>
        <begin position="219"/>
        <end position="243"/>
    </location>
</feature>
<name>A0A0S4KJK4_BODSA</name>
<dbReference type="GO" id="GO:0007030">
    <property type="term" value="P:Golgi organization"/>
    <property type="evidence" value="ECO:0007669"/>
    <property type="project" value="InterPro"/>
</dbReference>
<keyword evidence="4" id="KW-0813">Transport</keyword>
<dbReference type="Pfam" id="PF12022">
    <property type="entry name" value="COG2_C"/>
    <property type="match status" value="1"/>
</dbReference>
<evidence type="ECO:0000259" key="11">
    <source>
        <dbReference type="Pfam" id="PF12022"/>
    </source>
</evidence>